<accession>A0ACD3RAT2</accession>
<comment type="caution">
    <text evidence="1">The sequence shown here is derived from an EMBL/GenBank/DDBJ whole genome shotgun (WGS) entry which is preliminary data.</text>
</comment>
<gene>
    <name evidence="1" type="ORF">E3U43_013949</name>
</gene>
<protein>
    <submittedName>
        <fullName evidence="1">Uncharacterized protein</fullName>
    </submittedName>
</protein>
<name>A0ACD3RAT2_LARCR</name>
<organism evidence="1 2">
    <name type="scientific">Larimichthys crocea</name>
    <name type="common">Large yellow croaker</name>
    <name type="synonym">Pseudosciaena crocea</name>
    <dbReference type="NCBI Taxonomy" id="215358"/>
    <lineage>
        <taxon>Eukaryota</taxon>
        <taxon>Metazoa</taxon>
        <taxon>Chordata</taxon>
        <taxon>Craniata</taxon>
        <taxon>Vertebrata</taxon>
        <taxon>Euteleostomi</taxon>
        <taxon>Actinopterygii</taxon>
        <taxon>Neopterygii</taxon>
        <taxon>Teleostei</taxon>
        <taxon>Neoteleostei</taxon>
        <taxon>Acanthomorphata</taxon>
        <taxon>Eupercaria</taxon>
        <taxon>Sciaenidae</taxon>
        <taxon>Larimichthys</taxon>
    </lineage>
</organism>
<proteinExistence type="predicted"/>
<reference evidence="1" key="1">
    <citation type="submission" date="2018-11" db="EMBL/GenBank/DDBJ databases">
        <title>The sequence and de novo assembly of Larimichthys crocea genome using PacBio and Hi-C technologies.</title>
        <authorList>
            <person name="Xu P."/>
            <person name="Chen B."/>
            <person name="Zhou Z."/>
            <person name="Ke Q."/>
            <person name="Wu Y."/>
            <person name="Bai H."/>
            <person name="Pu F."/>
        </authorList>
    </citation>
    <scope>NUCLEOTIDE SEQUENCE</scope>
    <source>
        <tissue evidence="1">Muscle</tissue>
    </source>
</reference>
<dbReference type="EMBL" id="CM011681">
    <property type="protein sequence ID" value="TMS16656.1"/>
    <property type="molecule type" value="Genomic_DNA"/>
</dbReference>
<evidence type="ECO:0000313" key="1">
    <source>
        <dbReference type="EMBL" id="TMS16656.1"/>
    </source>
</evidence>
<dbReference type="Proteomes" id="UP000793456">
    <property type="component" value="Chromosome VIII"/>
</dbReference>
<evidence type="ECO:0000313" key="2">
    <source>
        <dbReference type="Proteomes" id="UP000793456"/>
    </source>
</evidence>
<sequence length="141" mass="15462">MGTMSAVTPVILETAWSESVAQVRKISMTLEQTWPLVVSVATSVFLIAFTIVTIVVVTVKIHQKRQKTKKLNRKTPIVKTPIVKTPIIRTPTDDPATLIAIECSFHEAQQEQGSSSESLDSKESTDQLIGSMERGTGTLPR</sequence>
<keyword evidence="2" id="KW-1185">Reference proteome</keyword>